<feature type="repeat" description="ANK" evidence="3">
    <location>
        <begin position="28"/>
        <end position="60"/>
    </location>
</feature>
<dbReference type="Gene3D" id="1.25.40.20">
    <property type="entry name" value="Ankyrin repeat-containing domain"/>
    <property type="match status" value="2"/>
</dbReference>
<dbReference type="Pfam" id="PF12796">
    <property type="entry name" value="Ank_2"/>
    <property type="match status" value="1"/>
</dbReference>
<dbReference type="GO" id="GO:0071356">
    <property type="term" value="P:cellular response to tumor necrosis factor"/>
    <property type="evidence" value="ECO:0007669"/>
    <property type="project" value="TreeGrafter"/>
</dbReference>
<feature type="region of interest" description="Disordered" evidence="4">
    <location>
        <begin position="354"/>
        <end position="380"/>
    </location>
</feature>
<feature type="compositionally biased region" description="Low complexity" evidence="4">
    <location>
        <begin position="355"/>
        <end position="373"/>
    </location>
</feature>
<evidence type="ECO:0000256" key="4">
    <source>
        <dbReference type="SAM" id="MobiDB-lite"/>
    </source>
</evidence>
<name>A0AAW2ZRW7_9EUKA</name>
<evidence type="ECO:0000256" key="1">
    <source>
        <dbReference type="ARBA" id="ARBA00022737"/>
    </source>
</evidence>
<dbReference type="SMART" id="SM00248">
    <property type="entry name" value="ANK"/>
    <property type="match status" value="3"/>
</dbReference>
<proteinExistence type="predicted"/>
<protein>
    <submittedName>
        <fullName evidence="5">Uncharacterized protein</fullName>
    </submittedName>
</protein>
<dbReference type="PROSITE" id="PS50297">
    <property type="entry name" value="ANK_REP_REGION"/>
    <property type="match status" value="1"/>
</dbReference>
<dbReference type="InterPro" id="IPR051070">
    <property type="entry name" value="NF-kappa-B_inhibitor"/>
</dbReference>
<dbReference type="PANTHER" id="PTHR46680">
    <property type="entry name" value="NF-KAPPA-B INHIBITOR ALPHA"/>
    <property type="match status" value="1"/>
</dbReference>
<keyword evidence="1" id="KW-0677">Repeat</keyword>
<evidence type="ECO:0000256" key="3">
    <source>
        <dbReference type="PROSITE-ProRule" id="PRU00023"/>
    </source>
</evidence>
<dbReference type="InterPro" id="IPR036770">
    <property type="entry name" value="Ankyrin_rpt-contain_sf"/>
</dbReference>
<evidence type="ECO:0000313" key="5">
    <source>
        <dbReference type="EMBL" id="KAL0491911.1"/>
    </source>
</evidence>
<dbReference type="InterPro" id="IPR002110">
    <property type="entry name" value="Ankyrin_rpt"/>
</dbReference>
<reference evidence="5 6" key="1">
    <citation type="submission" date="2024-03" db="EMBL/GenBank/DDBJ databases">
        <title>The Acrasis kona genome and developmental transcriptomes reveal deep origins of eukaryotic multicellular pathways.</title>
        <authorList>
            <person name="Sheikh S."/>
            <person name="Fu C.-J."/>
            <person name="Brown M.W."/>
            <person name="Baldauf S.L."/>
        </authorList>
    </citation>
    <scope>NUCLEOTIDE SEQUENCE [LARGE SCALE GENOMIC DNA]</scope>
    <source>
        <strain evidence="5 6">ATCC MYA-3509</strain>
    </source>
</reference>
<dbReference type="EMBL" id="JAOPGA020001884">
    <property type="protein sequence ID" value="KAL0491911.1"/>
    <property type="molecule type" value="Genomic_DNA"/>
</dbReference>
<evidence type="ECO:0000256" key="2">
    <source>
        <dbReference type="ARBA" id="ARBA00023043"/>
    </source>
</evidence>
<evidence type="ECO:0000313" key="6">
    <source>
        <dbReference type="Proteomes" id="UP001431209"/>
    </source>
</evidence>
<dbReference type="GO" id="GO:0051059">
    <property type="term" value="F:NF-kappaB binding"/>
    <property type="evidence" value="ECO:0007669"/>
    <property type="project" value="TreeGrafter"/>
</dbReference>
<dbReference type="SUPFAM" id="SSF48403">
    <property type="entry name" value="Ankyrin repeat"/>
    <property type="match status" value="1"/>
</dbReference>
<sequence>MSIRDKQFEAAKTLLLYKADICGKVTAKGCTPLHAACESGNFEAVQFLLKKGASLMRLDRNNETCLFLSLHNPRIVRKICEASIKQDNFSRLITSTNDKGWNIFHSMSESDNTDVRSFDFIKEYVINKSYSLFIKMINTKDKKNLNTPLHHAIKCKRTKIVEAICTTESCIHFDAKNIDTDTPLMLAIRCADDIIRNSMVDFVLNADKAFQGLCIINNKGLNAVTLAQSLQRDLVLDKLSSKLDQLDVYNQVDHITKEIEKVNFTCMVFLNDDPITLGLTEQLNMLADGFYSANCPLLCVVHYIDEDQAADVRGELNLRVVNDPDRSVLSQFGTKGNNLMRRLSLFMTGVERRCSLTSSPPKSPTSNKMSYSPPSSPSKHVDVQLSINSGEAVQSIVLLDTKGVPVYCCKRPDPKDINDIVKILCYYINGINSNYQMLHHSMEQKNDIFEWIFQNDYIVKQFIAQVTGSEWKQVSTSRRESSKLSDAEMALLYQEFIKNKEGDLSFMVQYNSSKKHNEKLMCELKKEAFRVFVQTQQFVVANSSLCKSASYKDMSVFLRKT</sequence>
<dbReference type="PANTHER" id="PTHR46680:SF3">
    <property type="entry name" value="NF-KAPPA-B INHIBITOR CACTUS"/>
    <property type="match status" value="1"/>
</dbReference>
<dbReference type="Proteomes" id="UP001431209">
    <property type="component" value="Unassembled WGS sequence"/>
</dbReference>
<keyword evidence="6" id="KW-1185">Reference proteome</keyword>
<dbReference type="AlphaFoldDB" id="A0AAW2ZRW7"/>
<keyword evidence="2 3" id="KW-0040">ANK repeat</keyword>
<comment type="caution">
    <text evidence="5">The sequence shown here is derived from an EMBL/GenBank/DDBJ whole genome shotgun (WGS) entry which is preliminary data.</text>
</comment>
<organism evidence="5 6">
    <name type="scientific">Acrasis kona</name>
    <dbReference type="NCBI Taxonomy" id="1008807"/>
    <lineage>
        <taxon>Eukaryota</taxon>
        <taxon>Discoba</taxon>
        <taxon>Heterolobosea</taxon>
        <taxon>Tetramitia</taxon>
        <taxon>Eutetramitia</taxon>
        <taxon>Acrasidae</taxon>
        <taxon>Acrasis</taxon>
    </lineage>
</organism>
<gene>
    <name evidence="5" type="ORF">AKO1_010066</name>
</gene>
<accession>A0AAW2ZRW7</accession>
<dbReference type="PROSITE" id="PS50088">
    <property type="entry name" value="ANK_REPEAT"/>
    <property type="match status" value="1"/>
</dbReference>
<dbReference type="GO" id="GO:0005829">
    <property type="term" value="C:cytosol"/>
    <property type="evidence" value="ECO:0007669"/>
    <property type="project" value="TreeGrafter"/>
</dbReference>